<gene>
    <name evidence="7 10" type="primary">aroE</name>
    <name evidence="11" type="ORF">GF867_06385</name>
    <name evidence="10" type="ORF">GIY09_00930</name>
    <name evidence="9" type="ORF">GIY11_09360</name>
</gene>
<keyword evidence="5 7" id="KW-0560">Oxidoreductase</keyword>
<keyword evidence="12" id="KW-1185">Reference proteome</keyword>
<dbReference type="Proteomes" id="UP000440066">
    <property type="component" value="Unassembled WGS sequence"/>
</dbReference>
<comment type="function">
    <text evidence="7">Involved in the biosynthesis of the chorismate, which leads to the biosynthesis of aromatic amino acids. Catalyzes the reversible NADPH linked reduction of 3-dehydroshikimate (DHSA) to yield shikimate (SA).</text>
</comment>
<evidence type="ECO:0000313" key="14">
    <source>
        <dbReference type="Proteomes" id="UP000469870"/>
    </source>
</evidence>
<comment type="caution">
    <text evidence="7">Lacks conserved residue(s) required for the propagation of feature annotation.</text>
</comment>
<dbReference type="EC" id="1.1.1.25" evidence="2 7"/>
<dbReference type="SUPFAM" id="SSF53223">
    <property type="entry name" value="Aminoacid dehydrogenase-like, N-terminal domain"/>
    <property type="match status" value="1"/>
</dbReference>
<feature type="binding site" evidence="7">
    <location>
        <position position="93"/>
    </location>
    <ligand>
        <name>shikimate</name>
        <dbReference type="ChEBI" id="CHEBI:36208"/>
    </ligand>
</feature>
<dbReference type="GO" id="GO:0009073">
    <property type="term" value="P:aromatic amino acid family biosynthetic process"/>
    <property type="evidence" value="ECO:0007669"/>
    <property type="project" value="UniProtKB-KW"/>
</dbReference>
<dbReference type="GO" id="GO:0005829">
    <property type="term" value="C:cytosol"/>
    <property type="evidence" value="ECO:0007669"/>
    <property type="project" value="TreeGrafter"/>
</dbReference>
<dbReference type="Gene3D" id="3.40.50.10860">
    <property type="entry name" value="Leucine Dehydrogenase, chain A, domain 1"/>
    <property type="match status" value="1"/>
</dbReference>
<dbReference type="InterPro" id="IPR036291">
    <property type="entry name" value="NAD(P)-bd_dom_sf"/>
</dbReference>
<dbReference type="GO" id="GO:0019632">
    <property type="term" value="P:shikimate metabolic process"/>
    <property type="evidence" value="ECO:0007669"/>
    <property type="project" value="InterPro"/>
</dbReference>
<dbReference type="SUPFAM" id="SSF51735">
    <property type="entry name" value="NAD(P)-binding Rossmann-fold domains"/>
    <property type="match status" value="1"/>
</dbReference>
<evidence type="ECO:0000313" key="11">
    <source>
        <dbReference type="EMBL" id="MRJ47188.1"/>
    </source>
</evidence>
<dbReference type="EMBL" id="WJQR01000009">
    <property type="protein sequence ID" value="MRI82213.1"/>
    <property type="molecule type" value="Genomic_DNA"/>
</dbReference>
<accession>A0A6I2GVU7</accession>
<evidence type="ECO:0000313" key="10">
    <source>
        <dbReference type="EMBL" id="MRI84463.1"/>
    </source>
</evidence>
<feature type="binding site" evidence="7">
    <location>
        <position position="243"/>
    </location>
    <ligand>
        <name>shikimate</name>
        <dbReference type="ChEBI" id="CHEBI:36208"/>
    </ligand>
</feature>
<evidence type="ECO:0000256" key="2">
    <source>
        <dbReference type="ARBA" id="ARBA00012962"/>
    </source>
</evidence>
<evidence type="ECO:0000256" key="3">
    <source>
        <dbReference type="ARBA" id="ARBA00022605"/>
    </source>
</evidence>
<comment type="catalytic activity">
    <reaction evidence="7">
        <text>shikimate + NADP(+) = 3-dehydroshikimate + NADPH + H(+)</text>
        <dbReference type="Rhea" id="RHEA:17737"/>
        <dbReference type="ChEBI" id="CHEBI:15378"/>
        <dbReference type="ChEBI" id="CHEBI:16630"/>
        <dbReference type="ChEBI" id="CHEBI:36208"/>
        <dbReference type="ChEBI" id="CHEBI:57783"/>
        <dbReference type="ChEBI" id="CHEBI:58349"/>
        <dbReference type="EC" id="1.1.1.25"/>
    </reaction>
</comment>
<dbReference type="Gene3D" id="3.40.50.720">
    <property type="entry name" value="NAD(P)-binding Rossmann-like Domain"/>
    <property type="match status" value="1"/>
</dbReference>
<comment type="caution">
    <text evidence="10">The sequence shown here is derived from an EMBL/GenBank/DDBJ whole genome shotgun (WGS) entry which is preliminary data.</text>
</comment>
<comment type="subunit">
    <text evidence="7">Homodimer.</text>
</comment>
<dbReference type="EMBL" id="WJQS01000001">
    <property type="protein sequence ID" value="MRI84463.1"/>
    <property type="molecule type" value="Genomic_DNA"/>
</dbReference>
<dbReference type="InterPro" id="IPR011342">
    <property type="entry name" value="Shikimate_DH"/>
</dbReference>
<keyword evidence="4 7" id="KW-0521">NADP</keyword>
<feature type="binding site" evidence="7">
    <location>
        <position position="236"/>
    </location>
    <ligand>
        <name>NADP(+)</name>
        <dbReference type="ChEBI" id="CHEBI:58349"/>
    </ligand>
</feature>
<dbReference type="HAMAP" id="MF_00222">
    <property type="entry name" value="Shikimate_DH_AroE"/>
    <property type="match status" value="1"/>
</dbReference>
<evidence type="ECO:0000259" key="8">
    <source>
        <dbReference type="Pfam" id="PF08501"/>
    </source>
</evidence>
<dbReference type="GO" id="GO:0008652">
    <property type="term" value="P:amino acid biosynthetic process"/>
    <property type="evidence" value="ECO:0007669"/>
    <property type="project" value="UniProtKB-KW"/>
</dbReference>
<dbReference type="Proteomes" id="UP000469870">
    <property type="component" value="Unassembled WGS sequence"/>
</dbReference>
<evidence type="ECO:0000256" key="7">
    <source>
        <dbReference type="HAMAP-Rule" id="MF_00222"/>
    </source>
</evidence>
<keyword evidence="6 7" id="KW-0057">Aromatic amino acid biosynthesis</keyword>
<sequence length="276" mass="31212">MKKRVRYVRFYGLFGQSLAHSISPQIHRKIYEVAETEAAYKIFEIEPNRLKSALDAMTVLDIRGANVTIPYKETVIPLLDTVSPLAERLHSVNTIKQVNGHLAGFNTDYDGIALTFNQRNWRVKDQQVVLLGSGGASHAAAHYFKDQGARSICVVSRSAANQEGEWDYLTYDQLRTQSGDILVNCTPIGMYPNVDASPVDKDVIQSFQVIFDMTYNPVETLFLKWAKELEKESTNGLDMLVGQAMRSVEIWEDHTFTPNQVSQLLAYFRENWTGAL</sequence>
<dbReference type="InterPro" id="IPR013708">
    <property type="entry name" value="Shikimate_DH-bd_N"/>
</dbReference>
<evidence type="ECO:0000256" key="1">
    <source>
        <dbReference type="ARBA" id="ARBA00004871"/>
    </source>
</evidence>
<reference evidence="11 13" key="1">
    <citation type="submission" date="2019-11" db="EMBL/GenBank/DDBJ databases">
        <title>Characterisation of Fundicoccus ignavus gen. nov. sp. nov., a novel genus of the family Aerococcaceae from bulk tank milk.</title>
        <authorList>
            <person name="Siebert A."/>
            <person name="Huptas C."/>
            <person name="Wenning M."/>
            <person name="Scherer S."/>
            <person name="Doll E.V."/>
        </authorList>
    </citation>
    <scope>NUCLEOTIDE SEQUENCE [LARGE SCALE GENOMIC DNA]</scope>
    <source>
        <strain evidence="11 13">DSM 109652</strain>
    </source>
</reference>
<feature type="binding site" evidence="7">
    <location>
        <position position="108"/>
    </location>
    <ligand>
        <name>shikimate</name>
        <dbReference type="ChEBI" id="CHEBI:36208"/>
    </ligand>
</feature>
<dbReference type="NCBIfam" id="TIGR00507">
    <property type="entry name" value="aroE"/>
    <property type="match status" value="1"/>
</dbReference>
<dbReference type="GO" id="GO:0009423">
    <property type="term" value="P:chorismate biosynthetic process"/>
    <property type="evidence" value="ECO:0007669"/>
    <property type="project" value="UniProtKB-UniRule"/>
</dbReference>
<comment type="similarity">
    <text evidence="7">Belongs to the shikimate dehydrogenase family.</text>
</comment>
<comment type="pathway">
    <text evidence="1 7">Metabolic intermediate biosynthesis; chorismate biosynthesis; chorismate from D-erythrose 4-phosphate and phosphoenolpyruvate: step 4/7.</text>
</comment>
<proteinExistence type="inferred from homology"/>
<evidence type="ECO:0000256" key="5">
    <source>
        <dbReference type="ARBA" id="ARBA00023002"/>
    </source>
</evidence>
<organism evidence="10 12">
    <name type="scientific">Fundicoccus ignavus</name>
    <dbReference type="NCBI Taxonomy" id="2664442"/>
    <lineage>
        <taxon>Bacteria</taxon>
        <taxon>Bacillati</taxon>
        <taxon>Bacillota</taxon>
        <taxon>Bacilli</taxon>
        <taxon>Lactobacillales</taxon>
        <taxon>Aerococcaceae</taxon>
        <taxon>Fundicoccus</taxon>
    </lineage>
</organism>
<feature type="domain" description="Shikimate dehydrogenase substrate binding N-terminal" evidence="8">
    <location>
        <begin position="13"/>
        <end position="95"/>
    </location>
</feature>
<dbReference type="UniPathway" id="UPA00053">
    <property type="reaction ID" value="UER00087"/>
</dbReference>
<dbReference type="InterPro" id="IPR046346">
    <property type="entry name" value="Aminoacid_DH-like_N_sf"/>
</dbReference>
<feature type="binding site" evidence="7">
    <location>
        <begin position="21"/>
        <end position="23"/>
    </location>
    <ligand>
        <name>shikimate</name>
        <dbReference type="ChEBI" id="CHEBI:36208"/>
    </ligand>
</feature>
<evidence type="ECO:0000256" key="6">
    <source>
        <dbReference type="ARBA" id="ARBA00023141"/>
    </source>
</evidence>
<feature type="binding site" evidence="7">
    <location>
        <position position="213"/>
    </location>
    <ligand>
        <name>NADP(+)</name>
        <dbReference type="ChEBI" id="CHEBI:58349"/>
    </ligand>
</feature>
<feature type="binding site" evidence="7">
    <location>
        <position position="68"/>
    </location>
    <ligand>
        <name>shikimate</name>
        <dbReference type="ChEBI" id="CHEBI:36208"/>
    </ligand>
</feature>
<protein>
    <recommendedName>
        <fullName evidence="2 7">Shikimate dehydrogenase (NADP(+))</fullName>
        <shortName evidence="7">SDH</shortName>
        <ecNumber evidence="2 7">1.1.1.25</ecNumber>
    </recommendedName>
</protein>
<feature type="active site" description="Proton acceptor" evidence="7">
    <location>
        <position position="72"/>
    </location>
</feature>
<feature type="binding site" evidence="7">
    <location>
        <begin position="132"/>
        <end position="136"/>
    </location>
    <ligand>
        <name>NADP(+)</name>
        <dbReference type="ChEBI" id="CHEBI:58349"/>
    </ligand>
</feature>
<dbReference type="GO" id="GO:0004764">
    <property type="term" value="F:shikimate 3-dehydrogenase (NADP+) activity"/>
    <property type="evidence" value="ECO:0007669"/>
    <property type="project" value="UniProtKB-UniRule"/>
</dbReference>
<name>A0A6I2GVU7_9LACT</name>
<dbReference type="PANTHER" id="PTHR21089">
    <property type="entry name" value="SHIKIMATE DEHYDROGENASE"/>
    <property type="match status" value="1"/>
</dbReference>
<evidence type="ECO:0000256" key="4">
    <source>
        <dbReference type="ARBA" id="ARBA00022857"/>
    </source>
</evidence>
<dbReference type="Proteomes" id="UP000430975">
    <property type="component" value="Unassembled WGS sequence"/>
</dbReference>
<evidence type="ECO:0000313" key="13">
    <source>
        <dbReference type="Proteomes" id="UP000440066"/>
    </source>
</evidence>
<keyword evidence="3 7" id="KW-0028">Amino-acid biosynthesis</keyword>
<dbReference type="CDD" id="cd01065">
    <property type="entry name" value="NAD_bind_Shikimate_DH"/>
    <property type="match status" value="1"/>
</dbReference>
<dbReference type="EMBL" id="WJQT01000007">
    <property type="protein sequence ID" value="MRJ47188.1"/>
    <property type="molecule type" value="Genomic_DNA"/>
</dbReference>
<dbReference type="Pfam" id="PF08501">
    <property type="entry name" value="Shikimate_dh_N"/>
    <property type="match status" value="1"/>
</dbReference>
<dbReference type="InterPro" id="IPR022893">
    <property type="entry name" value="Shikimate_DH_fam"/>
</dbReference>
<dbReference type="AlphaFoldDB" id="A0A6I2GVU7"/>
<evidence type="ECO:0000313" key="9">
    <source>
        <dbReference type="EMBL" id="MRI82213.1"/>
    </source>
</evidence>
<dbReference type="PANTHER" id="PTHR21089:SF1">
    <property type="entry name" value="BIFUNCTIONAL 3-DEHYDROQUINATE DEHYDRATASE_SHIKIMATE DEHYDROGENASE, CHLOROPLASTIC"/>
    <property type="match status" value="1"/>
</dbReference>
<reference evidence="12 14" key="2">
    <citation type="submission" date="2019-11" db="EMBL/GenBank/DDBJ databases">
        <title>Characterisation of Fundicoccus ignavus gen. nov. sp. nov., a novel genus of the family Aerococcaceae isolated from bulk tank milk.</title>
        <authorList>
            <person name="Siebert A."/>
            <person name="Huptas C."/>
            <person name="Wenning M."/>
            <person name="Scherer S."/>
            <person name="Doll E.V."/>
        </authorList>
    </citation>
    <scope>NUCLEOTIDE SEQUENCE [LARGE SCALE GENOMIC DNA]</scope>
    <source>
        <strain evidence="9 14">DSM 109653</strain>
        <strain evidence="10 12">WS4759</strain>
    </source>
</reference>
<feature type="binding site" evidence="7">
    <location>
        <position position="215"/>
    </location>
    <ligand>
        <name>shikimate</name>
        <dbReference type="ChEBI" id="CHEBI:36208"/>
    </ligand>
</feature>
<evidence type="ECO:0000313" key="12">
    <source>
        <dbReference type="Proteomes" id="UP000430975"/>
    </source>
</evidence>
<dbReference type="GO" id="GO:0050661">
    <property type="term" value="F:NADP binding"/>
    <property type="evidence" value="ECO:0007669"/>
    <property type="project" value="InterPro"/>
</dbReference>